<sequence length="251" mass="26966">MQTASERQAIADWSEFAAKGLDATHENVGFLLDAVRQVRRMAVDAGASYYAVFLLSRTTARPGMALCFDRKFPRSSELSQIICGERGSKWLGGAGRSMTPFWWRCETATGRCPAFPLLAIGSETQPLTPGLPGLALPVFADGGSQGFVVLAGAEIAVDDAVLCDLHIRALTLFGTVARMLLAQTGEVPAMSAREIQCLRLTAEGKTSEEIARRLGLSVHTANQYLSATSQKLNAVNRMHAVAKALRLGLID</sequence>
<dbReference type="RefSeq" id="WP_367952104.1">
    <property type="nucleotide sequence ID" value="NZ_JBDPGJ010000001.1"/>
</dbReference>
<dbReference type="EMBL" id="JBDPGJ010000001">
    <property type="protein sequence ID" value="MEX0404205.1"/>
    <property type="molecule type" value="Genomic_DNA"/>
</dbReference>
<keyword evidence="1" id="KW-0805">Transcription regulation</keyword>
<dbReference type="CDD" id="cd06170">
    <property type="entry name" value="LuxR_C_like"/>
    <property type="match status" value="1"/>
</dbReference>
<dbReference type="Proteomes" id="UP001556692">
    <property type="component" value="Unassembled WGS sequence"/>
</dbReference>
<evidence type="ECO:0000256" key="2">
    <source>
        <dbReference type="ARBA" id="ARBA00023125"/>
    </source>
</evidence>
<dbReference type="PANTHER" id="PTHR44688">
    <property type="entry name" value="DNA-BINDING TRANSCRIPTIONAL ACTIVATOR DEVR_DOSR"/>
    <property type="match status" value="1"/>
</dbReference>
<reference evidence="5 6" key="1">
    <citation type="submission" date="2024-05" db="EMBL/GenBank/DDBJ databases">
        <authorList>
            <person name="Jiang F."/>
        </authorList>
    </citation>
    <scope>NUCLEOTIDE SEQUENCE [LARGE SCALE GENOMIC DNA]</scope>
    <source>
        <strain evidence="5 6">LZ166</strain>
    </source>
</reference>
<gene>
    <name evidence="5" type="ORF">ABGN05_00855</name>
</gene>
<organism evidence="5 6">
    <name type="scientific">Aquibium pacificus</name>
    <dbReference type="NCBI Taxonomy" id="3153579"/>
    <lineage>
        <taxon>Bacteria</taxon>
        <taxon>Pseudomonadati</taxon>
        <taxon>Pseudomonadota</taxon>
        <taxon>Alphaproteobacteria</taxon>
        <taxon>Hyphomicrobiales</taxon>
        <taxon>Phyllobacteriaceae</taxon>
        <taxon>Aquibium</taxon>
    </lineage>
</organism>
<accession>A0ABV3SBU3</accession>
<dbReference type="InterPro" id="IPR000792">
    <property type="entry name" value="Tscrpt_reg_LuxR_C"/>
</dbReference>
<dbReference type="InterPro" id="IPR016032">
    <property type="entry name" value="Sig_transdc_resp-reg_C-effctor"/>
</dbReference>
<dbReference type="PROSITE" id="PS50043">
    <property type="entry name" value="HTH_LUXR_2"/>
    <property type="match status" value="1"/>
</dbReference>
<feature type="domain" description="HTH luxR-type" evidence="4">
    <location>
        <begin position="183"/>
        <end position="248"/>
    </location>
</feature>
<dbReference type="PRINTS" id="PR00038">
    <property type="entry name" value="HTHLUXR"/>
</dbReference>
<keyword evidence="3" id="KW-0804">Transcription</keyword>
<evidence type="ECO:0000256" key="1">
    <source>
        <dbReference type="ARBA" id="ARBA00023015"/>
    </source>
</evidence>
<keyword evidence="6" id="KW-1185">Reference proteome</keyword>
<dbReference type="SMART" id="SM00421">
    <property type="entry name" value="HTH_LUXR"/>
    <property type="match status" value="1"/>
</dbReference>
<evidence type="ECO:0000313" key="5">
    <source>
        <dbReference type="EMBL" id="MEX0404205.1"/>
    </source>
</evidence>
<dbReference type="PANTHER" id="PTHR44688:SF16">
    <property type="entry name" value="DNA-BINDING TRANSCRIPTIONAL ACTIVATOR DEVR_DOSR"/>
    <property type="match status" value="1"/>
</dbReference>
<evidence type="ECO:0000313" key="6">
    <source>
        <dbReference type="Proteomes" id="UP001556692"/>
    </source>
</evidence>
<dbReference type="SUPFAM" id="SSF46894">
    <property type="entry name" value="C-terminal effector domain of the bipartite response regulators"/>
    <property type="match status" value="1"/>
</dbReference>
<comment type="caution">
    <text evidence="5">The sequence shown here is derived from an EMBL/GenBank/DDBJ whole genome shotgun (WGS) entry which is preliminary data.</text>
</comment>
<keyword evidence="2" id="KW-0238">DNA-binding</keyword>
<dbReference type="Gene3D" id="1.10.10.10">
    <property type="entry name" value="Winged helix-like DNA-binding domain superfamily/Winged helix DNA-binding domain"/>
    <property type="match status" value="1"/>
</dbReference>
<proteinExistence type="predicted"/>
<dbReference type="Pfam" id="PF00196">
    <property type="entry name" value="GerE"/>
    <property type="match status" value="1"/>
</dbReference>
<protein>
    <submittedName>
        <fullName evidence="5">Helix-turn-helix transcriptional regulator</fullName>
    </submittedName>
</protein>
<dbReference type="InterPro" id="IPR036388">
    <property type="entry name" value="WH-like_DNA-bd_sf"/>
</dbReference>
<evidence type="ECO:0000259" key="4">
    <source>
        <dbReference type="PROSITE" id="PS50043"/>
    </source>
</evidence>
<evidence type="ECO:0000256" key="3">
    <source>
        <dbReference type="ARBA" id="ARBA00023163"/>
    </source>
</evidence>
<name>A0ABV3SBU3_9HYPH</name>